<dbReference type="SUPFAM" id="SSF53067">
    <property type="entry name" value="Actin-like ATPase domain"/>
    <property type="match status" value="1"/>
</dbReference>
<dbReference type="AlphaFoldDB" id="A0A3D9DU78"/>
<dbReference type="Proteomes" id="UP000256334">
    <property type="component" value="Unassembled WGS sequence"/>
</dbReference>
<dbReference type="Gene3D" id="1.10.10.10">
    <property type="entry name" value="Winged helix-like DNA-binding domain superfamily/Winged helix DNA-binding domain"/>
    <property type="match status" value="1"/>
</dbReference>
<evidence type="ECO:0000313" key="3">
    <source>
        <dbReference type="EMBL" id="REC93949.1"/>
    </source>
</evidence>
<dbReference type="InterPro" id="IPR036388">
    <property type="entry name" value="WH-like_DNA-bd_sf"/>
</dbReference>
<evidence type="ECO:0000256" key="1">
    <source>
        <dbReference type="ARBA" id="ARBA00006479"/>
    </source>
</evidence>
<dbReference type="SUPFAM" id="SSF46785">
    <property type="entry name" value="Winged helix' DNA-binding domain"/>
    <property type="match status" value="1"/>
</dbReference>
<dbReference type="InterPro" id="IPR036390">
    <property type="entry name" value="WH_DNA-bd_sf"/>
</dbReference>
<gene>
    <name evidence="3" type="ORF">C8D72_2313</name>
</gene>
<dbReference type="InterPro" id="IPR049874">
    <property type="entry name" value="ROK_cs"/>
</dbReference>
<dbReference type="PANTHER" id="PTHR18964:SF173">
    <property type="entry name" value="GLUCOKINASE"/>
    <property type="match status" value="1"/>
</dbReference>
<dbReference type="InterPro" id="IPR043129">
    <property type="entry name" value="ATPase_NBD"/>
</dbReference>
<keyword evidence="3" id="KW-0808">Transferase</keyword>
<sequence>MATHGIVLDLIRTRRATTRSEIMRVTGLSRSTVAQRLERLLESRLICEADSGDSTGGRPAGHFCLNNAYGALLVVDAGATSMRLALTTLTLEIRLEREIAHAIEKGPDETLALIKQALAALLLEAGIEGGDVAGIAMGLPGPVEFETGRVVRPPIMTGWDDYPIVETLRQAYDCPVIIDNDVNLMALGEYRTARAQVQDLLYIKMGTGIGAGIIMEGRLQRGARGSAGDIGHLMIETDTPTQPAAPCRCGKRGCLEAYASGWSLVRTLREQGHMVDSAQAIVQLSKSGDAQAIEALRQSGKRLGLAASYAVSLLNPAVVVLGGTLIEGQDECVAAFRETLYQRSLPLATRDLKVEISHLGRRAGIMGATHLIIDHLLDPERIDRQLS</sequence>
<accession>A0A3D9DU78</accession>
<name>A0A3D9DU78_9GAMM</name>
<organism evidence="3 4">
    <name type="scientific">Kushneria indalinina DSM 14324</name>
    <dbReference type="NCBI Taxonomy" id="1122140"/>
    <lineage>
        <taxon>Bacteria</taxon>
        <taxon>Pseudomonadati</taxon>
        <taxon>Pseudomonadota</taxon>
        <taxon>Gammaproteobacteria</taxon>
        <taxon>Oceanospirillales</taxon>
        <taxon>Halomonadaceae</taxon>
        <taxon>Kushneria</taxon>
    </lineage>
</organism>
<keyword evidence="3" id="KW-0418">Kinase</keyword>
<evidence type="ECO:0000313" key="4">
    <source>
        <dbReference type="Proteomes" id="UP000256334"/>
    </source>
</evidence>
<dbReference type="PANTHER" id="PTHR18964">
    <property type="entry name" value="ROK (REPRESSOR, ORF, KINASE) FAMILY"/>
    <property type="match status" value="1"/>
</dbReference>
<reference evidence="3 4" key="1">
    <citation type="submission" date="2018-07" db="EMBL/GenBank/DDBJ databases">
        <title>Genomic Encyclopedia of Type Strains, Phase IV (KMG-IV): sequencing the most valuable type-strain genomes for metagenomic binning, comparative biology and taxonomic classification.</title>
        <authorList>
            <person name="Goeker M."/>
        </authorList>
    </citation>
    <scope>NUCLEOTIDE SEQUENCE [LARGE SCALE GENOMIC DNA]</scope>
    <source>
        <strain evidence="3 4">DSM 14324</strain>
    </source>
</reference>
<comment type="caution">
    <text evidence="3">The sequence shown here is derived from an EMBL/GenBank/DDBJ whole genome shotgun (WGS) entry which is preliminary data.</text>
</comment>
<dbReference type="Gene3D" id="3.30.420.40">
    <property type="match status" value="2"/>
</dbReference>
<dbReference type="PROSITE" id="PS01125">
    <property type="entry name" value="ROK"/>
    <property type="match status" value="1"/>
</dbReference>
<dbReference type="Pfam" id="PF00480">
    <property type="entry name" value="ROK"/>
    <property type="match status" value="1"/>
</dbReference>
<proteinExistence type="inferred from homology"/>
<dbReference type="InterPro" id="IPR000600">
    <property type="entry name" value="ROK"/>
</dbReference>
<dbReference type="EMBL" id="QRDJ01000008">
    <property type="protein sequence ID" value="REC93949.1"/>
    <property type="molecule type" value="Genomic_DNA"/>
</dbReference>
<keyword evidence="2" id="KW-0119">Carbohydrate metabolism</keyword>
<keyword evidence="4" id="KW-1185">Reference proteome</keyword>
<dbReference type="GO" id="GO:0016301">
    <property type="term" value="F:kinase activity"/>
    <property type="evidence" value="ECO:0007669"/>
    <property type="project" value="UniProtKB-KW"/>
</dbReference>
<evidence type="ECO:0000256" key="2">
    <source>
        <dbReference type="ARBA" id="ARBA00023277"/>
    </source>
</evidence>
<comment type="similarity">
    <text evidence="1">Belongs to the ROK (NagC/XylR) family.</text>
</comment>
<protein>
    <submittedName>
        <fullName evidence="3">Putative NBD/HSP70 family sugar kinase</fullName>
    </submittedName>
</protein>